<evidence type="ECO:0000313" key="2">
    <source>
        <dbReference type="EMBL" id="NGM20616.1"/>
    </source>
</evidence>
<keyword evidence="3" id="KW-1185">Reference proteome</keyword>
<dbReference type="EMBL" id="JAAIKB010000004">
    <property type="protein sequence ID" value="NGM20616.1"/>
    <property type="molecule type" value="Genomic_DNA"/>
</dbReference>
<feature type="transmembrane region" description="Helical" evidence="1">
    <location>
        <begin position="56"/>
        <end position="79"/>
    </location>
</feature>
<reference evidence="2 3" key="1">
    <citation type="submission" date="2020-03" db="EMBL/GenBank/DDBJ databases">
        <title>Roseomonas stagni sp. nov., isolated from pond water in Japan.</title>
        <authorList>
            <person name="Furuhata K."/>
            <person name="Miyamoto H."/>
            <person name="Goto K."/>
        </authorList>
    </citation>
    <scope>NUCLEOTIDE SEQUENCE [LARGE SCALE GENOMIC DNA]</scope>
    <source>
        <strain evidence="2 3">PeD5</strain>
    </source>
</reference>
<evidence type="ECO:0000256" key="1">
    <source>
        <dbReference type="SAM" id="Phobius"/>
    </source>
</evidence>
<organism evidence="2 3">
    <name type="scientific">Falsiroseomonas algicola</name>
    <dbReference type="NCBI Taxonomy" id="2716930"/>
    <lineage>
        <taxon>Bacteria</taxon>
        <taxon>Pseudomonadati</taxon>
        <taxon>Pseudomonadota</taxon>
        <taxon>Alphaproteobacteria</taxon>
        <taxon>Acetobacterales</taxon>
        <taxon>Roseomonadaceae</taxon>
        <taxon>Falsiroseomonas</taxon>
    </lineage>
</organism>
<comment type="caution">
    <text evidence="2">The sequence shown here is derived from an EMBL/GenBank/DDBJ whole genome shotgun (WGS) entry which is preliminary data.</text>
</comment>
<gene>
    <name evidence="2" type="ORF">G3576_11375</name>
</gene>
<dbReference type="RefSeq" id="WP_164694531.1">
    <property type="nucleotide sequence ID" value="NZ_JAAIKB010000004.1"/>
</dbReference>
<proteinExistence type="predicted"/>
<feature type="transmembrane region" description="Helical" evidence="1">
    <location>
        <begin position="91"/>
        <end position="108"/>
    </location>
</feature>
<keyword evidence="1" id="KW-1133">Transmembrane helix</keyword>
<dbReference type="AlphaFoldDB" id="A0A6M1LJU0"/>
<name>A0A6M1LJU0_9PROT</name>
<protein>
    <submittedName>
        <fullName evidence="2">Uncharacterized protein</fullName>
    </submittedName>
</protein>
<dbReference type="Proteomes" id="UP000475385">
    <property type="component" value="Unassembled WGS sequence"/>
</dbReference>
<keyword evidence="1" id="KW-0472">Membrane</keyword>
<feature type="transmembrane region" description="Helical" evidence="1">
    <location>
        <begin position="120"/>
        <end position="141"/>
    </location>
</feature>
<keyword evidence="1" id="KW-0812">Transmembrane</keyword>
<sequence length="150" mass="15407">MVVAAVILVTLLLLPGVIAGLIARPLLITPTFGTPPLSVHDLRYVLNQHSAGLFDVVMRAVVAEAALGFLAGSVAVTLARMVMSRERLMPAAYAVSMALAGLLAFDQGPSVLRFGVSEATVAMATYLLGISAGMIVAAAFADSKAQRAAG</sequence>
<evidence type="ECO:0000313" key="3">
    <source>
        <dbReference type="Proteomes" id="UP000475385"/>
    </source>
</evidence>
<accession>A0A6M1LJU0</accession>